<protein>
    <recommendedName>
        <fullName evidence="2">NACHT domain-containing protein</fullName>
    </recommendedName>
</protein>
<dbReference type="PANTHER" id="PTHR10039">
    <property type="entry name" value="AMELOGENIN"/>
    <property type="match status" value="1"/>
</dbReference>
<dbReference type="Pfam" id="PF24883">
    <property type="entry name" value="NPHP3_N"/>
    <property type="match status" value="1"/>
</dbReference>
<feature type="domain" description="NACHT" evidence="2">
    <location>
        <begin position="216"/>
        <end position="373"/>
    </location>
</feature>
<dbReference type="PROSITE" id="PS50837">
    <property type="entry name" value="NACHT"/>
    <property type="match status" value="1"/>
</dbReference>
<gene>
    <name evidence="3" type="ORF">PMG11_05812</name>
</gene>
<dbReference type="PANTHER" id="PTHR10039:SF5">
    <property type="entry name" value="NACHT DOMAIN-CONTAINING PROTEIN"/>
    <property type="match status" value="1"/>
</dbReference>
<dbReference type="Gene3D" id="3.40.50.300">
    <property type="entry name" value="P-loop containing nucleotide triphosphate hydrolases"/>
    <property type="match status" value="1"/>
</dbReference>
<dbReference type="EMBL" id="CDHK01000005">
    <property type="protein sequence ID" value="CEJ57105.1"/>
    <property type="molecule type" value="Genomic_DNA"/>
</dbReference>
<keyword evidence="4" id="KW-1185">Reference proteome</keyword>
<dbReference type="Proteomes" id="UP000042958">
    <property type="component" value="Unassembled WGS sequence"/>
</dbReference>
<reference evidence="4" key="1">
    <citation type="journal article" date="2015" name="Genome Announc.">
        <title>Draft genome sequence of the fungus Penicillium brasilianum MG11.</title>
        <authorList>
            <person name="Horn F."/>
            <person name="Linde J."/>
            <person name="Mattern D.J."/>
            <person name="Walther G."/>
            <person name="Guthke R."/>
            <person name="Brakhage A.A."/>
            <person name="Valiante V."/>
        </authorList>
    </citation>
    <scope>NUCLEOTIDE SEQUENCE [LARGE SCALE GENOMIC DNA]</scope>
    <source>
        <strain evidence="4">MG11</strain>
    </source>
</reference>
<dbReference type="GO" id="GO:0017000">
    <property type="term" value="P:antibiotic biosynthetic process"/>
    <property type="evidence" value="ECO:0007669"/>
    <property type="project" value="UniProtKB-ARBA"/>
</dbReference>
<dbReference type="InterPro" id="IPR056884">
    <property type="entry name" value="NPHP3-like_N"/>
</dbReference>
<dbReference type="AlphaFoldDB" id="A0A0F7TNW1"/>
<dbReference type="InterPro" id="IPR027417">
    <property type="entry name" value="P-loop_NTPase"/>
</dbReference>
<name>A0A0F7TNW1_PENBI</name>
<dbReference type="Gene3D" id="3.40.50.1820">
    <property type="entry name" value="alpha/beta hydrolase"/>
    <property type="match status" value="1"/>
</dbReference>
<keyword evidence="1" id="KW-0677">Repeat</keyword>
<evidence type="ECO:0000313" key="3">
    <source>
        <dbReference type="EMBL" id="CEJ57105.1"/>
    </source>
</evidence>
<dbReference type="OrthoDB" id="4369706at2759"/>
<evidence type="ECO:0000256" key="1">
    <source>
        <dbReference type="ARBA" id="ARBA00022737"/>
    </source>
</evidence>
<organism evidence="3 4">
    <name type="scientific">Penicillium brasilianum</name>
    <dbReference type="NCBI Taxonomy" id="104259"/>
    <lineage>
        <taxon>Eukaryota</taxon>
        <taxon>Fungi</taxon>
        <taxon>Dikarya</taxon>
        <taxon>Ascomycota</taxon>
        <taxon>Pezizomycotina</taxon>
        <taxon>Eurotiomycetes</taxon>
        <taxon>Eurotiomycetidae</taxon>
        <taxon>Eurotiales</taxon>
        <taxon>Aspergillaceae</taxon>
        <taxon>Penicillium</taxon>
    </lineage>
</organism>
<dbReference type="SUPFAM" id="SSF52540">
    <property type="entry name" value="P-loop containing nucleoside triphosphate hydrolases"/>
    <property type="match status" value="1"/>
</dbReference>
<proteinExistence type="predicted"/>
<sequence>MTYGYDSHVTKFLEANNKDNISKHAENFLYDLQQVRKTDENRPLLFVAHSLGGIIIKGALEESKRSEHQPKFLSIYNSTRGILFLGTPHGGRISGLQGKIVDDRASIVGHARAETVAGIDADHRGIARFENRDDQGYQVVWGALQDYIGAVLKSIKTAETMISDALEMEARESAQSLRLPKRFERRDRVAEPCRLTCEWIWQHEAFQAWQSASRSSFLFISGRPGCGKSVLAKYLYSQMLVEASKSQCVASYLFDGQEDEIGRSMEGLIRSLLSEVIEKKLTLINRIPISQEYKMLKDTQQTSLVEWPLTALKNLFRSLGDAEDTEFLFIVDALDEAKPEDIFDISQLLEGLLSVDNKATFKIILTARPATFV</sequence>
<dbReference type="GO" id="GO:0072330">
    <property type="term" value="P:monocarboxylic acid biosynthetic process"/>
    <property type="evidence" value="ECO:0007669"/>
    <property type="project" value="UniProtKB-ARBA"/>
</dbReference>
<dbReference type="InterPro" id="IPR029058">
    <property type="entry name" value="AB_hydrolase_fold"/>
</dbReference>
<accession>A0A0F7TNW1</accession>
<dbReference type="SUPFAM" id="SSF53474">
    <property type="entry name" value="alpha/beta-Hydrolases"/>
    <property type="match status" value="1"/>
</dbReference>
<evidence type="ECO:0000313" key="4">
    <source>
        <dbReference type="Proteomes" id="UP000042958"/>
    </source>
</evidence>
<evidence type="ECO:0000259" key="2">
    <source>
        <dbReference type="PROSITE" id="PS50837"/>
    </source>
</evidence>
<dbReference type="InterPro" id="IPR007111">
    <property type="entry name" value="NACHT_NTPase"/>
</dbReference>